<dbReference type="AlphaFoldDB" id="A8SHU6"/>
<evidence type="ECO:0000256" key="1">
    <source>
        <dbReference type="SAM" id="Phobius"/>
    </source>
</evidence>
<keyword evidence="1" id="KW-1133">Transmembrane helix</keyword>
<sequence>MPGRAGIFELVHTGIFKLVHTSFVCGFSIVHLFRQVKRIYKKSCYV</sequence>
<dbReference type="EMBL" id="ABED02000029">
    <property type="protein sequence ID" value="EDP20678.1"/>
    <property type="molecule type" value="Genomic_DNA"/>
</dbReference>
<reference evidence="2 3" key="1">
    <citation type="submission" date="2007-09" db="EMBL/GenBank/DDBJ databases">
        <title>Draft genome sequence of Faecalibacterium prausnitzii M21/2.</title>
        <authorList>
            <person name="Sudarsanam P."/>
            <person name="Ley R."/>
            <person name="Guruge J."/>
            <person name="Turnbaugh P.J."/>
            <person name="Mahowald M."/>
            <person name="Liep D."/>
            <person name="Gordon J."/>
        </authorList>
    </citation>
    <scope>NUCLEOTIDE SEQUENCE [LARGE SCALE GENOMIC DNA]</scope>
    <source>
        <strain evidence="2 3">M21/2</strain>
    </source>
</reference>
<protein>
    <submittedName>
        <fullName evidence="2">Uncharacterized protein</fullName>
    </submittedName>
</protein>
<name>A8SHU6_9FIRM</name>
<dbReference type="Proteomes" id="UP000005945">
    <property type="component" value="Unassembled WGS sequence"/>
</dbReference>
<dbReference type="HOGENOM" id="CLU_3183915_0_0_9"/>
<keyword evidence="1" id="KW-0472">Membrane</keyword>
<comment type="caution">
    <text evidence="2">The sequence shown here is derived from an EMBL/GenBank/DDBJ whole genome shotgun (WGS) entry which is preliminary data.</text>
</comment>
<keyword evidence="1" id="KW-0812">Transmembrane</keyword>
<evidence type="ECO:0000313" key="2">
    <source>
        <dbReference type="EMBL" id="EDP20678.1"/>
    </source>
</evidence>
<proteinExistence type="predicted"/>
<gene>
    <name evidence="2" type="ORF">FAEPRAM212_03475</name>
</gene>
<evidence type="ECO:0000313" key="3">
    <source>
        <dbReference type="Proteomes" id="UP000005945"/>
    </source>
</evidence>
<reference evidence="2 3" key="2">
    <citation type="submission" date="2007-09" db="EMBL/GenBank/DDBJ databases">
        <authorList>
            <person name="Fulton L."/>
            <person name="Clifton S."/>
            <person name="Fulton B."/>
            <person name="Xu J."/>
            <person name="Minx P."/>
            <person name="Pepin K.H."/>
            <person name="Johnson M."/>
            <person name="Thiruvilangam P."/>
            <person name="Bhonagiri V."/>
            <person name="Nash W.E."/>
            <person name="Mardis E.R."/>
            <person name="Wilson R.K."/>
        </authorList>
    </citation>
    <scope>NUCLEOTIDE SEQUENCE [LARGE SCALE GENOMIC DNA]</scope>
    <source>
        <strain evidence="2 3">M21/2</strain>
    </source>
</reference>
<organism evidence="2 3">
    <name type="scientific">Faecalibacterium prausnitzii M21/2</name>
    <dbReference type="NCBI Taxonomy" id="411485"/>
    <lineage>
        <taxon>Bacteria</taxon>
        <taxon>Bacillati</taxon>
        <taxon>Bacillota</taxon>
        <taxon>Clostridia</taxon>
        <taxon>Eubacteriales</taxon>
        <taxon>Oscillospiraceae</taxon>
        <taxon>Faecalibacterium</taxon>
    </lineage>
</organism>
<accession>A8SHU6</accession>
<feature type="transmembrane region" description="Helical" evidence="1">
    <location>
        <begin position="15"/>
        <end position="33"/>
    </location>
</feature>